<dbReference type="RefSeq" id="WP_114384173.1">
    <property type="nucleotide sequence ID" value="NZ_QPJD01000031.1"/>
</dbReference>
<keyword evidence="1" id="KW-0732">Signal</keyword>
<reference evidence="2 3" key="1">
    <citation type="submission" date="2018-07" db="EMBL/GenBank/DDBJ databases">
        <title>Genomic Encyclopedia of Type Strains, Phase III (KMG-III): the genomes of soil and plant-associated and newly described type strains.</title>
        <authorList>
            <person name="Whitman W."/>
        </authorList>
    </citation>
    <scope>NUCLEOTIDE SEQUENCE [LARGE SCALE GENOMIC DNA]</scope>
    <source>
        <strain evidence="2 3">CECT 7506</strain>
    </source>
</reference>
<dbReference type="OrthoDB" id="2611483at2"/>
<protein>
    <submittedName>
        <fullName evidence="2">Uncharacterized protein</fullName>
    </submittedName>
</protein>
<evidence type="ECO:0000313" key="2">
    <source>
        <dbReference type="EMBL" id="RCW40601.1"/>
    </source>
</evidence>
<keyword evidence="3" id="KW-1185">Reference proteome</keyword>
<proteinExistence type="predicted"/>
<gene>
    <name evidence="2" type="ORF">DFP97_1319</name>
</gene>
<feature type="chain" id="PRO_5039302807" evidence="1">
    <location>
        <begin position="19"/>
        <end position="163"/>
    </location>
</feature>
<organism evidence="2 3">
    <name type="scientific">Paenibacillus prosopidis</name>
    <dbReference type="NCBI Taxonomy" id="630520"/>
    <lineage>
        <taxon>Bacteria</taxon>
        <taxon>Bacillati</taxon>
        <taxon>Bacillota</taxon>
        <taxon>Bacilli</taxon>
        <taxon>Bacillales</taxon>
        <taxon>Paenibacillaceae</taxon>
        <taxon>Paenibacillus</taxon>
    </lineage>
</organism>
<sequence>MAAVCTFILLAMFGFSFLQPESDKPLFDGFVITAYAADGTPVEVKPNVGFPLGMYQMTMSRVPGFPINIVSGEADVISLQATDGSFLLWTPPDSKVVDKGKQIDIKSGDTIYWTPTNDDDFRTIASTSSIEVIAYQNDKELGRRTIEINRKDDYSYSGILVEK</sequence>
<evidence type="ECO:0000313" key="3">
    <source>
        <dbReference type="Proteomes" id="UP000252415"/>
    </source>
</evidence>
<comment type="caution">
    <text evidence="2">The sequence shown here is derived from an EMBL/GenBank/DDBJ whole genome shotgun (WGS) entry which is preliminary data.</text>
</comment>
<accession>A0A368VHI3</accession>
<feature type="signal peptide" evidence="1">
    <location>
        <begin position="1"/>
        <end position="18"/>
    </location>
</feature>
<dbReference type="Proteomes" id="UP000252415">
    <property type="component" value="Unassembled WGS sequence"/>
</dbReference>
<dbReference type="AlphaFoldDB" id="A0A368VHI3"/>
<name>A0A368VHI3_9BACL</name>
<dbReference type="EMBL" id="QPJD01000031">
    <property type="protein sequence ID" value="RCW40601.1"/>
    <property type="molecule type" value="Genomic_DNA"/>
</dbReference>
<evidence type="ECO:0000256" key="1">
    <source>
        <dbReference type="SAM" id="SignalP"/>
    </source>
</evidence>